<evidence type="ECO:0000259" key="10">
    <source>
        <dbReference type="Pfam" id="PF12705"/>
    </source>
</evidence>
<reference evidence="12 13" key="1">
    <citation type="submission" date="2020-01" db="EMBL/GenBank/DDBJ databases">
        <title>Complete and circular genome sequences of six lactobacillus isolates from horses.</title>
        <authorList>
            <person name="Hassan H.M."/>
        </authorList>
    </citation>
    <scope>NUCLEOTIDE SEQUENCE [LARGE SCALE GENOMIC DNA]</scope>
    <source>
        <strain evidence="12 13">1A</strain>
    </source>
</reference>
<protein>
    <submittedName>
        <fullName evidence="12">ATP-dependent helicase</fullName>
    </submittedName>
</protein>
<dbReference type="Proteomes" id="UP000510886">
    <property type="component" value="Chromosome"/>
</dbReference>
<dbReference type="SUPFAM" id="SSF52540">
    <property type="entry name" value="P-loop containing nucleoside triphosphate hydrolases"/>
    <property type="match status" value="1"/>
</dbReference>
<evidence type="ECO:0000313" key="12">
    <source>
        <dbReference type="EMBL" id="QLL77275.1"/>
    </source>
</evidence>
<dbReference type="GO" id="GO:0006310">
    <property type="term" value="P:DNA recombination"/>
    <property type="evidence" value="ECO:0007669"/>
    <property type="project" value="TreeGrafter"/>
</dbReference>
<dbReference type="Gene3D" id="3.40.50.300">
    <property type="entry name" value="P-loop containing nucleotide triphosphate hydrolases"/>
    <property type="match status" value="3"/>
</dbReference>
<keyword evidence="8" id="KW-0238">DNA-binding</keyword>
<keyword evidence="9" id="KW-0234">DNA repair</keyword>
<dbReference type="GO" id="GO:0004386">
    <property type="term" value="F:helicase activity"/>
    <property type="evidence" value="ECO:0007669"/>
    <property type="project" value="UniProtKB-KW"/>
</dbReference>
<keyword evidence="2" id="KW-0547">Nucleotide-binding</keyword>
<feature type="domain" description="ATP-dependent helicase/deoxyribonuclease subunit B N-terminal" evidence="11">
    <location>
        <begin position="5"/>
        <end position="286"/>
    </location>
</feature>
<proteinExistence type="predicted"/>
<evidence type="ECO:0000256" key="1">
    <source>
        <dbReference type="ARBA" id="ARBA00022722"/>
    </source>
</evidence>
<keyword evidence="4" id="KW-0378">Hydrolase</keyword>
<dbReference type="Pfam" id="PF21445">
    <property type="entry name" value="ADDB_N"/>
    <property type="match status" value="1"/>
</dbReference>
<gene>
    <name evidence="12" type="ORF">GTO87_00685</name>
</gene>
<dbReference type="Pfam" id="PF12705">
    <property type="entry name" value="PDDEXK_1"/>
    <property type="match status" value="1"/>
</dbReference>
<dbReference type="GO" id="GO:0004527">
    <property type="term" value="F:exonuclease activity"/>
    <property type="evidence" value="ECO:0007669"/>
    <property type="project" value="UniProtKB-KW"/>
</dbReference>
<dbReference type="EMBL" id="CP047418">
    <property type="protein sequence ID" value="QLL77275.1"/>
    <property type="molecule type" value="Genomic_DNA"/>
</dbReference>
<feature type="domain" description="PD-(D/E)XK endonuclease-like" evidence="10">
    <location>
        <begin position="813"/>
        <end position="1095"/>
    </location>
</feature>
<dbReference type="KEGG" id="lsw:GTO87_00685"/>
<evidence type="ECO:0000256" key="2">
    <source>
        <dbReference type="ARBA" id="ARBA00022741"/>
    </source>
</evidence>
<evidence type="ECO:0000256" key="8">
    <source>
        <dbReference type="ARBA" id="ARBA00023125"/>
    </source>
</evidence>
<sequence>MGLTFILGNASQDHQQELLEQMLALKEADPQGKFYFIVPDHVKFGTEVKILDMLRQQAGVERQATFATNQVQVYSFTRLAWYFLKDQPVYQVPRLSQAGTNMLVTKILQDKGDDLRLFRGEKNQPGFVAKLVTQMNDLRAANISSTDLQELIPQVAPDVGQQTDLQAKLTDLALVYREYEHYLQGKYTDNAAILTALAAYFTQADLSHTYFFLDKAYRYNVLEEQVLQVLFQRAAQVFVALVLDQPCLELPDPSSFYLRTGRTYFRLNQLARAKGVAVRNLEVQQPRITVPGLLGLEDYWIKSNTGQTNSAGHDIGTAVHVVQAATKDAEVRFVANKIHQMVAREGYHYSDFVLLTPDLTAYQEVIQPLLQQARIPAFIDGRQTMSNHPLVELLTALFQIKEHNYQYQDMMRLLKTELLLPRDPDAENEYMSRHKFRELLDITENAILKYNFNGARDWLQKEDWKFFYRKTTAGREQFASEKKVEHQINFIRHYIQQTLPPFFKQLDHAQTGTQAAKLLITFLVENGVVVQLQKLQEQAHQAGDVVGSSRPKEVWQMLIRMVEEYNEVLGKQPFVANNFLEILQSGFEGASYGQIPATLDQVLVSDALLAQLNEQKVTFILGLCEGVMPEIIKQDDLLTDQDRALLTPLLADNQVLKPSSEYAMLDQAFIAYLAFMSGNQQLYLSYPANIDGEKTVNPSPYLRQIVTHFTLPVRQVATIPPVTTGAIADYVGAPRLTLTNLAGVTRHALQKKQPLPDRWQAVYNVLTKDPRWAKLTHKLLGGLTYHNSPEPLQPTVAQELYASKQDNKLVLNTSISQLEEFYSNPYSYFLKYGLQLQPREVLEMSTTIRGTIFHLALQELFDRLAQAGQTLAELSATEFDRMMTAIMDDIQHRDEFRILQSSHRMRYLGDKIHGTIAHMGWTVRQSRTKSPVKTIGTEVVYGQLGDTNSRPGLQYDFAVGNQADYRVNVRGKVDRIDELVANNKRYRTIIDYKSSDKRFSYGKAYAGIMLQLLTYLAFLEREAQALPATQRFEPAGALYMRIFSPNLNQAQVLKKNSSQEIFKQHKLNGLLVNDQDFLLTLDQDLAGDATKAANSSIYPVKRKKARQEGDYQFASSSPTTNTLLTLDQLNQLVAHDEHLIVAAAQRIFAGDVSLAPARFTDNTSVLAYSDYKAIMQFDEMLPENNYRPIPELRLQEVLELLNNAQQEGDNNGRN</sequence>
<accession>A0A7H9EJF7</accession>
<dbReference type="PANTHER" id="PTHR30591:SF1">
    <property type="entry name" value="RECBCD ENZYME SUBUNIT RECC"/>
    <property type="match status" value="1"/>
</dbReference>
<dbReference type="GO" id="GO:0005524">
    <property type="term" value="F:ATP binding"/>
    <property type="evidence" value="ECO:0007669"/>
    <property type="project" value="UniProtKB-KW"/>
</dbReference>
<evidence type="ECO:0000256" key="4">
    <source>
        <dbReference type="ARBA" id="ARBA00022801"/>
    </source>
</evidence>
<dbReference type="InterPro" id="IPR038726">
    <property type="entry name" value="PDDEXK_AddAB-type"/>
</dbReference>
<keyword evidence="7" id="KW-0067">ATP-binding</keyword>
<keyword evidence="6" id="KW-0269">Exonuclease</keyword>
<dbReference type="PANTHER" id="PTHR30591">
    <property type="entry name" value="RECBCD ENZYME SUBUNIT RECC"/>
    <property type="match status" value="1"/>
</dbReference>
<dbReference type="Gene3D" id="3.90.320.10">
    <property type="match status" value="1"/>
</dbReference>
<keyword evidence="3" id="KW-0227">DNA damage</keyword>
<keyword evidence="1" id="KW-0540">Nuclease</keyword>
<evidence type="ECO:0000256" key="7">
    <source>
        <dbReference type="ARBA" id="ARBA00022840"/>
    </source>
</evidence>
<dbReference type="AlphaFoldDB" id="A0A7H9EJF7"/>
<evidence type="ECO:0000256" key="6">
    <source>
        <dbReference type="ARBA" id="ARBA00022839"/>
    </source>
</evidence>
<dbReference type="GO" id="GO:0003677">
    <property type="term" value="F:DNA binding"/>
    <property type="evidence" value="ECO:0007669"/>
    <property type="project" value="UniProtKB-KW"/>
</dbReference>
<dbReference type="InterPro" id="IPR049035">
    <property type="entry name" value="ADDB_N"/>
</dbReference>
<organism evidence="12 13">
    <name type="scientific">Ligilactobacillus saerimneri</name>
    <dbReference type="NCBI Taxonomy" id="228229"/>
    <lineage>
        <taxon>Bacteria</taxon>
        <taxon>Bacillati</taxon>
        <taxon>Bacillota</taxon>
        <taxon>Bacilli</taxon>
        <taxon>Lactobacillales</taxon>
        <taxon>Lactobacillaceae</taxon>
        <taxon>Ligilactobacillus</taxon>
    </lineage>
</organism>
<dbReference type="RefSeq" id="WP_180849117.1">
    <property type="nucleotide sequence ID" value="NZ_CP047418.1"/>
</dbReference>
<dbReference type="GO" id="GO:0006281">
    <property type="term" value="P:DNA repair"/>
    <property type="evidence" value="ECO:0007669"/>
    <property type="project" value="UniProtKB-KW"/>
</dbReference>
<name>A0A7H9EJF7_9LACO</name>
<evidence type="ECO:0000256" key="5">
    <source>
        <dbReference type="ARBA" id="ARBA00022806"/>
    </source>
</evidence>
<evidence type="ECO:0000256" key="9">
    <source>
        <dbReference type="ARBA" id="ARBA00023204"/>
    </source>
</evidence>
<evidence type="ECO:0000259" key="11">
    <source>
        <dbReference type="Pfam" id="PF21445"/>
    </source>
</evidence>
<evidence type="ECO:0000256" key="3">
    <source>
        <dbReference type="ARBA" id="ARBA00022763"/>
    </source>
</evidence>
<keyword evidence="5 12" id="KW-0347">Helicase</keyword>
<evidence type="ECO:0000313" key="13">
    <source>
        <dbReference type="Proteomes" id="UP000510886"/>
    </source>
</evidence>
<dbReference type="InterPro" id="IPR011604">
    <property type="entry name" value="PDDEXK-like_dom_sf"/>
</dbReference>
<dbReference type="InterPro" id="IPR027417">
    <property type="entry name" value="P-loop_NTPase"/>
</dbReference>